<name>A0AA88DUM9_FICCA</name>
<dbReference type="Proteomes" id="UP001187192">
    <property type="component" value="Unassembled WGS sequence"/>
</dbReference>
<evidence type="ECO:0000313" key="3">
    <source>
        <dbReference type="Proteomes" id="UP001187192"/>
    </source>
</evidence>
<reference evidence="2" key="1">
    <citation type="submission" date="2023-07" db="EMBL/GenBank/DDBJ databases">
        <title>draft genome sequence of fig (Ficus carica).</title>
        <authorList>
            <person name="Takahashi T."/>
            <person name="Nishimura K."/>
        </authorList>
    </citation>
    <scope>NUCLEOTIDE SEQUENCE</scope>
</reference>
<protein>
    <submittedName>
        <fullName evidence="2">Uncharacterized protein</fullName>
    </submittedName>
</protein>
<gene>
    <name evidence="2" type="ORF">TIFTF001_031103</name>
</gene>
<feature type="region of interest" description="Disordered" evidence="1">
    <location>
        <begin position="48"/>
        <end position="72"/>
    </location>
</feature>
<accession>A0AA88DUM9</accession>
<evidence type="ECO:0000256" key="1">
    <source>
        <dbReference type="SAM" id="MobiDB-lite"/>
    </source>
</evidence>
<keyword evidence="3" id="KW-1185">Reference proteome</keyword>
<comment type="caution">
    <text evidence="2">The sequence shown here is derived from an EMBL/GenBank/DDBJ whole genome shotgun (WGS) entry which is preliminary data.</text>
</comment>
<dbReference type="EMBL" id="BTGU01000121">
    <property type="protein sequence ID" value="GMN62006.1"/>
    <property type="molecule type" value="Genomic_DNA"/>
</dbReference>
<dbReference type="AlphaFoldDB" id="A0AA88DUM9"/>
<sequence>MTSINLIPSLYCSSNADHTKRAYSKWIKGAQASSDPCGKGNIYLQERNPSCKEHPLSEDAYAGEGSDQEGQV</sequence>
<proteinExistence type="predicted"/>
<organism evidence="2 3">
    <name type="scientific">Ficus carica</name>
    <name type="common">Common fig</name>
    <dbReference type="NCBI Taxonomy" id="3494"/>
    <lineage>
        <taxon>Eukaryota</taxon>
        <taxon>Viridiplantae</taxon>
        <taxon>Streptophyta</taxon>
        <taxon>Embryophyta</taxon>
        <taxon>Tracheophyta</taxon>
        <taxon>Spermatophyta</taxon>
        <taxon>Magnoliopsida</taxon>
        <taxon>eudicotyledons</taxon>
        <taxon>Gunneridae</taxon>
        <taxon>Pentapetalae</taxon>
        <taxon>rosids</taxon>
        <taxon>fabids</taxon>
        <taxon>Rosales</taxon>
        <taxon>Moraceae</taxon>
        <taxon>Ficeae</taxon>
        <taxon>Ficus</taxon>
    </lineage>
</organism>
<evidence type="ECO:0000313" key="2">
    <source>
        <dbReference type="EMBL" id="GMN62006.1"/>
    </source>
</evidence>